<dbReference type="InterPro" id="IPR001457">
    <property type="entry name" value="NADH_UbQ/plastoQ_OxRdtase_su6"/>
</dbReference>
<accession>A0A0P0GSP2</accession>
<dbReference type="GeneID" id="26130670"/>
<keyword evidence="1" id="KW-1133">Transmembrane helix</keyword>
<comment type="similarity">
    <text evidence="1">Belongs to the complex I subunit 6 family.</text>
</comment>
<protein>
    <recommendedName>
        <fullName evidence="1">NADH-ubiquinone oxidoreductase chain 6</fullName>
        <ecNumber evidence="1">7.1.1.2</ecNumber>
    </recommendedName>
</protein>
<keyword evidence="1" id="KW-0472">Membrane</keyword>
<dbReference type="GO" id="GO:0031966">
    <property type="term" value="C:mitochondrial membrane"/>
    <property type="evidence" value="ECO:0007669"/>
    <property type="project" value="UniProtKB-SubCell"/>
</dbReference>
<keyword evidence="1" id="KW-0520">NAD</keyword>
<feature type="transmembrane region" description="Helical" evidence="1">
    <location>
        <begin position="180"/>
        <end position="202"/>
    </location>
</feature>
<dbReference type="EMBL" id="KT893455">
    <property type="protein sequence ID" value="ALJ78433.1"/>
    <property type="molecule type" value="Genomic_DNA"/>
</dbReference>
<keyword evidence="1" id="KW-0813">Transport</keyword>
<comment type="catalytic activity">
    <reaction evidence="1">
        <text>a ubiquinone + NADH + 5 H(+)(in) = a ubiquinol + NAD(+) + 4 H(+)(out)</text>
        <dbReference type="Rhea" id="RHEA:29091"/>
        <dbReference type="Rhea" id="RHEA-COMP:9565"/>
        <dbReference type="Rhea" id="RHEA-COMP:9566"/>
        <dbReference type="ChEBI" id="CHEBI:15378"/>
        <dbReference type="ChEBI" id="CHEBI:16389"/>
        <dbReference type="ChEBI" id="CHEBI:17976"/>
        <dbReference type="ChEBI" id="CHEBI:57540"/>
        <dbReference type="ChEBI" id="CHEBI:57945"/>
        <dbReference type="EC" id="7.1.1.2"/>
    </reaction>
</comment>
<feature type="transmembrane region" description="Helical" evidence="1">
    <location>
        <begin position="6"/>
        <end position="24"/>
    </location>
</feature>
<reference evidence="2" key="1">
    <citation type="journal article" date="2015" name="Mol. Plant Microbe Interact.">
        <title>Genome Sequence and Architecture of the Tobacco Downy Mildew Pathogen Peronospora tabacina.</title>
        <authorList>
            <person name="Derevnina L."/>
            <person name="Reyes-Chin Wo S."/>
            <person name="Martin F."/>
            <person name="Wood K."/>
            <person name="Froenicke L."/>
            <person name="Spring O."/>
            <person name="Michelmore R.W."/>
        </authorList>
    </citation>
    <scope>NUCLEOTIDE SEQUENCE</scope>
    <source>
        <strain evidence="2">968-J2</strain>
        <strain evidence="3">968-S-26</strain>
    </source>
</reference>
<dbReference type="InterPro" id="IPR042106">
    <property type="entry name" value="Nuo/plastoQ_OxRdtase_6_NuoJ"/>
</dbReference>
<dbReference type="EMBL" id="KT893456">
    <property type="protein sequence ID" value="ALJ78480.1"/>
    <property type="molecule type" value="Genomic_DNA"/>
</dbReference>
<gene>
    <name evidence="2" type="primary">nad6</name>
</gene>
<keyword evidence="1" id="KW-1278">Translocase</keyword>
<sequence>MNFETIFFYTFSTIALTSAIFVIYSPNTIYSAFFLILVFINSTGLLLISEVEFLSIMLIIIYVGAITVLFLFVIMMLDVNILIDKNKINNNFGYLPIIFLISFIFFLETFIMFSKIFTSYYHLINNSFFTQKVNTLFFFRDSMKGKFEIFVDVKPFLKNFINQLDIITNIETIGQILYSYYSFFFLVSGIILLIALIGAVTLTKKEKKKKLKQNIYKQLSRNSLKAVFKVNSTKFF</sequence>
<evidence type="ECO:0000256" key="1">
    <source>
        <dbReference type="RuleBase" id="RU004430"/>
    </source>
</evidence>
<dbReference type="PANTHER" id="PTHR33269">
    <property type="entry name" value="NADH-UBIQUINONE OXIDOREDUCTASE CHAIN 6"/>
    <property type="match status" value="1"/>
</dbReference>
<geneLocation type="mitochondrion" evidence="2"/>
<dbReference type="Gene3D" id="1.20.120.1200">
    <property type="entry name" value="NADH-ubiquinone/plastoquinone oxidoreductase chain 6, subunit NuoJ"/>
    <property type="match status" value="1"/>
</dbReference>
<comment type="function">
    <text evidence="1">Core subunit of the mitochondrial membrane respiratory chain NADH dehydrogenase (Complex I) which catalyzes electron transfer from NADH through the respiratory chain, using ubiquinone as an electron acceptor. Essential for the catalytic activity and assembly of complex I.</text>
</comment>
<keyword evidence="1" id="KW-0679">Respiratory chain</keyword>
<keyword evidence="1" id="KW-0812">Transmembrane</keyword>
<dbReference type="Pfam" id="PF00499">
    <property type="entry name" value="Oxidored_q3"/>
    <property type="match status" value="1"/>
</dbReference>
<feature type="transmembrane region" description="Helical" evidence="1">
    <location>
        <begin position="91"/>
        <end position="113"/>
    </location>
</feature>
<keyword evidence="1" id="KW-0830">Ubiquinone</keyword>
<dbReference type="EC" id="7.1.1.2" evidence="1"/>
<evidence type="ECO:0000313" key="2">
    <source>
        <dbReference type="EMBL" id="ALJ78433.1"/>
    </source>
</evidence>
<evidence type="ECO:0000313" key="3">
    <source>
        <dbReference type="EMBL" id="ALJ78480.1"/>
    </source>
</evidence>
<organism evidence="2">
    <name type="scientific">Peronospora tabacina</name>
    <dbReference type="NCBI Taxonomy" id="230439"/>
    <lineage>
        <taxon>Eukaryota</taxon>
        <taxon>Sar</taxon>
        <taxon>Stramenopiles</taxon>
        <taxon>Oomycota</taxon>
        <taxon>Peronosporomycetes</taxon>
        <taxon>Peronosporales</taxon>
        <taxon>Peronosporaceae</taxon>
        <taxon>Peronospora</taxon>
    </lineage>
</organism>
<name>A0A0P0GSP2_9STRA</name>
<comment type="subcellular location">
    <subcellularLocation>
        <location evidence="1">Mitochondrion membrane</location>
        <topology evidence="1">Multi-pass membrane protein</topology>
    </subcellularLocation>
</comment>
<keyword evidence="1 2" id="KW-0496">Mitochondrion</keyword>
<proteinExistence type="inferred from homology"/>
<feature type="transmembrane region" description="Helical" evidence="1">
    <location>
        <begin position="29"/>
        <end position="48"/>
    </location>
</feature>
<dbReference type="AlphaFoldDB" id="A0A0P0GSP2"/>
<feature type="transmembrane region" description="Helical" evidence="1">
    <location>
        <begin position="54"/>
        <end position="79"/>
    </location>
</feature>
<dbReference type="PANTHER" id="PTHR33269:SF17">
    <property type="entry name" value="NADH-UBIQUINONE OXIDOREDUCTASE CHAIN 6"/>
    <property type="match status" value="1"/>
</dbReference>
<keyword evidence="1" id="KW-0249">Electron transport</keyword>
<dbReference type="RefSeq" id="YP_009178796.1">
    <property type="nucleotide sequence ID" value="NC_028331.1"/>
</dbReference>
<dbReference type="GO" id="GO:0008137">
    <property type="term" value="F:NADH dehydrogenase (ubiquinone) activity"/>
    <property type="evidence" value="ECO:0007669"/>
    <property type="project" value="UniProtKB-UniRule"/>
</dbReference>